<evidence type="ECO:0000313" key="2">
    <source>
        <dbReference type="Proteomes" id="UP000004110"/>
    </source>
</evidence>
<dbReference type="Proteomes" id="UP000004110">
    <property type="component" value="Unassembled WGS sequence"/>
</dbReference>
<evidence type="ECO:0000313" key="1">
    <source>
        <dbReference type="EMBL" id="EDO53102.1"/>
    </source>
</evidence>
<keyword evidence="2" id="KW-1185">Reference proteome</keyword>
<dbReference type="AlphaFoldDB" id="A0ABC9N9B8"/>
<gene>
    <name evidence="1" type="ORF">BACUNI_03117</name>
</gene>
<protein>
    <submittedName>
        <fullName evidence="1">Uncharacterized protein</fullName>
    </submittedName>
</protein>
<comment type="caution">
    <text evidence="1">The sequence shown here is derived from an EMBL/GenBank/DDBJ whole genome shotgun (WGS) entry which is preliminary data.</text>
</comment>
<accession>A0ABC9N9B8</accession>
<sequence length="40" mass="4651">MPKIICFMFQCFLNGKEQVREVCRYGELSACFRVSVFRGG</sequence>
<dbReference type="EMBL" id="AAYH02000046">
    <property type="protein sequence ID" value="EDO53102.1"/>
    <property type="molecule type" value="Genomic_DNA"/>
</dbReference>
<name>A0ABC9N9B8_BACUC</name>
<reference evidence="1" key="2">
    <citation type="submission" date="2013-11" db="EMBL/GenBank/DDBJ databases">
        <title>Draft genome sequence of Bacteroides uniformis (ATCC 8492).</title>
        <authorList>
            <person name="Sudarsanam P."/>
            <person name="Ley R."/>
            <person name="Guruge J."/>
            <person name="Turnbaugh P.J."/>
            <person name="Mahowald M."/>
            <person name="Liep D."/>
            <person name="Gordon J."/>
        </authorList>
    </citation>
    <scope>NUCLEOTIDE SEQUENCE</scope>
    <source>
        <strain evidence="1">ATCC 8492</strain>
    </source>
</reference>
<reference evidence="1" key="1">
    <citation type="submission" date="2007-06" db="EMBL/GenBank/DDBJ databases">
        <authorList>
            <person name="Fulton L."/>
            <person name="Clifton S."/>
            <person name="Fulton B."/>
            <person name="Xu J."/>
            <person name="Minx P."/>
            <person name="Pepin K.H."/>
            <person name="Johnson M."/>
            <person name="Thiruvilangam P."/>
            <person name="Bhonagiri V."/>
            <person name="Nash W.E."/>
            <person name="Mardis E.R."/>
            <person name="Wilson R.K."/>
        </authorList>
    </citation>
    <scope>NUCLEOTIDE SEQUENCE [LARGE SCALE GENOMIC DNA]</scope>
    <source>
        <strain evidence="1">ATCC 8492</strain>
    </source>
</reference>
<organism evidence="1 2">
    <name type="scientific">Bacteroides uniformis (strain ATCC 8492 / DSM 6597 / CCUG 4942 / CIP 103695 / JCM 5828 / KCTC 5204 / NCTC 13054 / VPI 0061)</name>
    <dbReference type="NCBI Taxonomy" id="411479"/>
    <lineage>
        <taxon>Bacteria</taxon>
        <taxon>Pseudomonadati</taxon>
        <taxon>Bacteroidota</taxon>
        <taxon>Bacteroidia</taxon>
        <taxon>Bacteroidales</taxon>
        <taxon>Bacteroidaceae</taxon>
        <taxon>Bacteroides</taxon>
    </lineage>
</organism>
<proteinExistence type="predicted"/>